<dbReference type="InterPro" id="IPR014284">
    <property type="entry name" value="RNA_pol_sigma-70_dom"/>
</dbReference>
<dbReference type="InterPro" id="IPR011745">
    <property type="entry name" value="RNA_pol_sigma70_MYXXA"/>
</dbReference>
<dbReference type="SUPFAM" id="SSF88659">
    <property type="entry name" value="Sigma3 and sigma4 domains of RNA polymerase sigma factors"/>
    <property type="match status" value="1"/>
</dbReference>
<dbReference type="OrthoDB" id="5525258at2"/>
<protein>
    <submittedName>
        <fullName evidence="1">RNA polymerase sigma-70 factor, ECF subfamily</fullName>
    </submittedName>
</protein>
<dbReference type="AlphaFoldDB" id="A0A1I1YC05"/>
<organism evidence="1 2">
    <name type="scientific">Nannocystis exedens</name>
    <dbReference type="NCBI Taxonomy" id="54"/>
    <lineage>
        <taxon>Bacteria</taxon>
        <taxon>Pseudomonadati</taxon>
        <taxon>Myxococcota</taxon>
        <taxon>Polyangia</taxon>
        <taxon>Nannocystales</taxon>
        <taxon>Nannocystaceae</taxon>
        <taxon>Nannocystis</taxon>
    </lineage>
</organism>
<dbReference type="GO" id="GO:0003700">
    <property type="term" value="F:DNA-binding transcription factor activity"/>
    <property type="evidence" value="ECO:0007669"/>
    <property type="project" value="InterPro"/>
</dbReference>
<keyword evidence="2" id="KW-1185">Reference proteome</keyword>
<dbReference type="RefSeq" id="WP_096329935.1">
    <property type="nucleotide sequence ID" value="NZ_FOMX01000009.1"/>
</dbReference>
<dbReference type="Gene3D" id="1.20.140.160">
    <property type="match status" value="1"/>
</dbReference>
<dbReference type="NCBIfam" id="TIGR02937">
    <property type="entry name" value="sigma70-ECF"/>
    <property type="match status" value="1"/>
</dbReference>
<evidence type="ECO:0000313" key="1">
    <source>
        <dbReference type="EMBL" id="SFE16852.1"/>
    </source>
</evidence>
<proteinExistence type="predicted"/>
<gene>
    <name evidence="1" type="ORF">SAMN02745121_03292</name>
</gene>
<dbReference type="NCBIfam" id="TIGR03001">
    <property type="entry name" value="Sig-70_gmx1"/>
    <property type="match status" value="1"/>
</dbReference>
<sequence length="294" mass="32238">MSRALDLLVARWREVPPPLRERTDAAALASAWQAVEAAWPEFADDPPGFFARVAPRLAPEVDVAAVAWADLALADACLRALPGALAAFEAAHGEALDAALQAVNIGADERAEARQRLRLRLLVRETADPPRLAGYSGRGPLRAWLRVATVREALMLVRSARRRAAHEVEDDGELLEQAAVADDPEIVLLRERCQDELRAALRAALAALDGRERTLLRLSLRDRLTVDQLGALFHVHRSTAARWLKALQTKLHATTRAELARTLRLEGAELESLIRAIGSRIDMSLAGSLEPTRQ</sequence>
<dbReference type="InterPro" id="IPR013324">
    <property type="entry name" value="RNA_pol_sigma_r3/r4-like"/>
</dbReference>
<name>A0A1I1YC05_9BACT</name>
<dbReference type="GO" id="GO:0006352">
    <property type="term" value="P:DNA-templated transcription initiation"/>
    <property type="evidence" value="ECO:0007669"/>
    <property type="project" value="InterPro"/>
</dbReference>
<reference evidence="2" key="1">
    <citation type="submission" date="2016-10" db="EMBL/GenBank/DDBJ databases">
        <authorList>
            <person name="Varghese N."/>
            <person name="Submissions S."/>
        </authorList>
    </citation>
    <scope>NUCLEOTIDE SEQUENCE [LARGE SCALE GENOMIC DNA]</scope>
    <source>
        <strain evidence="2">ATCC 25963</strain>
    </source>
</reference>
<accession>A0A1I1YC05</accession>
<dbReference type="EMBL" id="FOMX01000009">
    <property type="protein sequence ID" value="SFE16852.1"/>
    <property type="molecule type" value="Genomic_DNA"/>
</dbReference>
<evidence type="ECO:0000313" key="2">
    <source>
        <dbReference type="Proteomes" id="UP000199400"/>
    </source>
</evidence>
<dbReference type="Proteomes" id="UP000199400">
    <property type="component" value="Unassembled WGS sequence"/>
</dbReference>
<dbReference type="STRING" id="54.SAMN02745121_03292"/>